<evidence type="ECO:0000313" key="2">
    <source>
        <dbReference type="EnsemblMetazoa" id="GAUT038587-PA"/>
    </source>
</evidence>
<name>A0A1A9VIJ1_GLOAU</name>
<keyword evidence="1" id="KW-0472">Membrane</keyword>
<feature type="transmembrane region" description="Helical" evidence="1">
    <location>
        <begin position="25"/>
        <end position="45"/>
    </location>
</feature>
<dbReference type="EnsemblMetazoa" id="GAUT038587-RA">
    <property type="protein sequence ID" value="GAUT038587-PA"/>
    <property type="gene ID" value="GAUT038587"/>
</dbReference>
<keyword evidence="3" id="KW-1185">Reference proteome</keyword>
<dbReference type="AlphaFoldDB" id="A0A1A9VIJ1"/>
<organism evidence="2 3">
    <name type="scientific">Glossina austeni</name>
    <name type="common">Savannah tsetse fly</name>
    <dbReference type="NCBI Taxonomy" id="7395"/>
    <lineage>
        <taxon>Eukaryota</taxon>
        <taxon>Metazoa</taxon>
        <taxon>Ecdysozoa</taxon>
        <taxon>Arthropoda</taxon>
        <taxon>Hexapoda</taxon>
        <taxon>Insecta</taxon>
        <taxon>Pterygota</taxon>
        <taxon>Neoptera</taxon>
        <taxon>Endopterygota</taxon>
        <taxon>Diptera</taxon>
        <taxon>Brachycera</taxon>
        <taxon>Muscomorpha</taxon>
        <taxon>Hippoboscoidea</taxon>
        <taxon>Glossinidae</taxon>
        <taxon>Glossina</taxon>
    </lineage>
</organism>
<keyword evidence="1" id="KW-1133">Transmembrane helix</keyword>
<feature type="transmembrane region" description="Helical" evidence="1">
    <location>
        <begin position="52"/>
        <end position="76"/>
    </location>
</feature>
<sequence>MPILVAGLTISAYEFFFNWLPMKPLVAIVLVVTMISLPPIARVAVSVGLGDLILSVVVKILAVNTIIFDVTAVFSVSPFVPDVGFGDFDWLRFTYNSTAVREEYSICSIVVEAANISF</sequence>
<proteinExistence type="predicted"/>
<evidence type="ECO:0000256" key="1">
    <source>
        <dbReference type="SAM" id="Phobius"/>
    </source>
</evidence>
<dbReference type="Proteomes" id="UP000078200">
    <property type="component" value="Unassembled WGS sequence"/>
</dbReference>
<keyword evidence="1" id="KW-0812">Transmembrane</keyword>
<dbReference type="VEuPathDB" id="VectorBase:GAUT038587"/>
<accession>A0A1A9VIJ1</accession>
<protein>
    <submittedName>
        <fullName evidence="2">Uncharacterized protein</fullName>
    </submittedName>
</protein>
<evidence type="ECO:0000313" key="3">
    <source>
        <dbReference type="Proteomes" id="UP000078200"/>
    </source>
</evidence>
<reference evidence="2" key="1">
    <citation type="submission" date="2020-05" db="UniProtKB">
        <authorList>
            <consortium name="EnsemblMetazoa"/>
        </authorList>
    </citation>
    <scope>IDENTIFICATION</scope>
    <source>
        <strain evidence="2">TTRI</strain>
    </source>
</reference>